<gene>
    <name evidence="4" type="ORF">LCGC14_0542860</name>
</gene>
<dbReference type="InterPro" id="IPR043163">
    <property type="entry name" value="DsrC-like_N"/>
</dbReference>
<dbReference type="SUPFAM" id="SSF69721">
    <property type="entry name" value="DsrC, the gamma subunit of dissimilatory sulfite reductase"/>
    <property type="match status" value="1"/>
</dbReference>
<dbReference type="GO" id="GO:0005737">
    <property type="term" value="C:cytoplasm"/>
    <property type="evidence" value="ECO:0007669"/>
    <property type="project" value="UniProtKB-SubCell"/>
</dbReference>
<reference evidence="4" key="1">
    <citation type="journal article" date="2015" name="Nature">
        <title>Complex archaea that bridge the gap between prokaryotes and eukaryotes.</title>
        <authorList>
            <person name="Spang A."/>
            <person name="Saw J.H."/>
            <person name="Jorgensen S.L."/>
            <person name="Zaremba-Niedzwiedzka K."/>
            <person name="Martijn J."/>
            <person name="Lind A.E."/>
            <person name="van Eijk R."/>
            <person name="Schleper C."/>
            <person name="Guy L."/>
            <person name="Ettema T.J."/>
        </authorList>
    </citation>
    <scope>NUCLEOTIDE SEQUENCE</scope>
</reference>
<dbReference type="EMBL" id="LAZR01000729">
    <property type="protein sequence ID" value="KKN59346.1"/>
    <property type="molecule type" value="Genomic_DNA"/>
</dbReference>
<accession>A0A0F9UDN8</accession>
<comment type="similarity">
    <text evidence="2">Belongs to the DsrC/TusE family.</text>
</comment>
<name>A0A0F9UDN8_9ZZZZ</name>
<dbReference type="InterPro" id="IPR025526">
    <property type="entry name" value="DsrC-like_dom_sf"/>
</dbReference>
<dbReference type="InterPro" id="IPR007453">
    <property type="entry name" value="DsrC/TusE"/>
</dbReference>
<dbReference type="GO" id="GO:0002143">
    <property type="term" value="P:tRNA wobble position uridine thiolation"/>
    <property type="evidence" value="ECO:0007669"/>
    <property type="project" value="TreeGrafter"/>
</dbReference>
<dbReference type="PIRSF" id="PIRSF006223">
    <property type="entry name" value="DsrC_TusE"/>
    <property type="match status" value="1"/>
</dbReference>
<dbReference type="Gene3D" id="1.10.10.370">
    <property type="entry name" value="DsrC-like protein, C-terminal domain"/>
    <property type="match status" value="1"/>
</dbReference>
<evidence type="ECO:0000256" key="1">
    <source>
        <dbReference type="ARBA" id="ARBA00004496"/>
    </source>
</evidence>
<comment type="caution">
    <text evidence="4">The sequence shown here is derived from an EMBL/GenBank/DDBJ whole genome shotgun (WGS) entry which is preliminary data.</text>
</comment>
<keyword evidence="3" id="KW-0963">Cytoplasm</keyword>
<dbReference type="NCBIfam" id="TIGR03342">
    <property type="entry name" value="dsrC_tusE_dsvC"/>
    <property type="match status" value="1"/>
</dbReference>
<protein>
    <recommendedName>
        <fullName evidence="5">Sulfurtransferase</fullName>
    </recommendedName>
</protein>
<evidence type="ECO:0000313" key="4">
    <source>
        <dbReference type="EMBL" id="KKN59346.1"/>
    </source>
</evidence>
<comment type="subcellular location">
    <subcellularLocation>
        <location evidence="1">Cytoplasm</location>
    </subcellularLocation>
</comment>
<dbReference type="Gene3D" id="3.30.1420.10">
    <property type="match status" value="1"/>
</dbReference>
<evidence type="ECO:0008006" key="5">
    <source>
        <dbReference type="Google" id="ProtNLM"/>
    </source>
</evidence>
<dbReference type="Pfam" id="PF04358">
    <property type="entry name" value="DsrC"/>
    <property type="match status" value="1"/>
</dbReference>
<sequence length="111" mass="12146">MSDILVDGEAIALDKEGFLLDLEDWSESVAAALAEREGIILTPAHLEVIQALRNFYQTYQLSPAMRPLVKYVGQQLGKEKGTSLYLLRLFPGSPAKFGAKLAGLPKPDNCL</sequence>
<evidence type="ECO:0000256" key="3">
    <source>
        <dbReference type="ARBA" id="ARBA00022490"/>
    </source>
</evidence>
<dbReference type="PANTHER" id="PTHR37010:SF1">
    <property type="entry name" value="SULFURTRANSFERASE TUSE"/>
    <property type="match status" value="1"/>
</dbReference>
<proteinExistence type="inferred from homology"/>
<dbReference type="PANTHER" id="PTHR37010">
    <property type="entry name" value="SULFURTRANSFERASE TUSE"/>
    <property type="match status" value="1"/>
</dbReference>
<dbReference type="InterPro" id="IPR042072">
    <property type="entry name" value="DsrC-like_C"/>
</dbReference>
<dbReference type="AlphaFoldDB" id="A0A0F9UDN8"/>
<dbReference type="GO" id="GO:0097163">
    <property type="term" value="F:sulfur carrier activity"/>
    <property type="evidence" value="ECO:0007669"/>
    <property type="project" value="TreeGrafter"/>
</dbReference>
<organism evidence="4">
    <name type="scientific">marine sediment metagenome</name>
    <dbReference type="NCBI Taxonomy" id="412755"/>
    <lineage>
        <taxon>unclassified sequences</taxon>
        <taxon>metagenomes</taxon>
        <taxon>ecological metagenomes</taxon>
    </lineage>
</organism>
<evidence type="ECO:0000256" key="2">
    <source>
        <dbReference type="ARBA" id="ARBA00005718"/>
    </source>
</evidence>